<evidence type="ECO:0000313" key="6">
    <source>
        <dbReference type="Proteomes" id="UP000320011"/>
    </source>
</evidence>
<dbReference type="InterPro" id="IPR011009">
    <property type="entry name" value="Kinase-like_dom_sf"/>
</dbReference>
<evidence type="ECO:0000259" key="4">
    <source>
        <dbReference type="PROSITE" id="PS50011"/>
    </source>
</evidence>
<keyword evidence="6" id="KW-1185">Reference proteome</keyword>
<keyword evidence="3" id="KW-0472">Membrane</keyword>
<evidence type="ECO:0000313" key="5">
    <source>
        <dbReference type="EMBL" id="TVT32021.1"/>
    </source>
</evidence>
<name>A0A558B679_9PSEU</name>
<dbReference type="RefSeq" id="WP_144591832.1">
    <property type="nucleotide sequence ID" value="NZ_VJWX01000378.1"/>
</dbReference>
<dbReference type="Proteomes" id="UP000320011">
    <property type="component" value="Unassembled WGS sequence"/>
</dbReference>
<evidence type="ECO:0000256" key="1">
    <source>
        <dbReference type="ARBA" id="ARBA00022741"/>
    </source>
</evidence>
<gene>
    <name evidence="5" type="ORF">FNH05_27930</name>
</gene>
<sequence length="325" mass="34014">MGTEGTVVGGRYRLDQPIGHGRAGIVWLAYDTLLNRTVAAKRIYSPPGLDPAQAEQAAQLAVQEGRAATRVLHACVITVFDVVREGPDAWLVMEFVPSRNMTTFLSEHGTLTPDQAAFLGGQLASALMAAHQLGIVHRALEPGNVLLADDGGVKVTDVGITGPGPHPAFRAPEVALGGPATPASDVFSLGVTLYVAVEGVPPYGENGTDPLREPQRAGELAGALMKLLREDPLSRPTLPDTIVSFQAITQGRQTAFIPPTAPVLPTMPVAMPMAQQGPMVPQGAMASKAPMITLTPERIRALILTVASILVAAAVGIGITQLLFL</sequence>
<dbReference type="Gene3D" id="3.30.200.20">
    <property type="entry name" value="Phosphorylase Kinase, domain 1"/>
    <property type="match status" value="1"/>
</dbReference>
<keyword evidence="5" id="KW-0418">Kinase</keyword>
<evidence type="ECO:0000256" key="2">
    <source>
        <dbReference type="ARBA" id="ARBA00022840"/>
    </source>
</evidence>
<keyword evidence="3" id="KW-0812">Transmembrane</keyword>
<dbReference type="CDD" id="cd14014">
    <property type="entry name" value="STKc_PknB_like"/>
    <property type="match status" value="1"/>
</dbReference>
<reference evidence="5 6" key="2">
    <citation type="submission" date="2019-08" db="EMBL/GenBank/DDBJ databases">
        <title>Amycolatopsis acidicola sp. nov., isolated from peat swamp forest soil.</title>
        <authorList>
            <person name="Srisuk N."/>
        </authorList>
    </citation>
    <scope>NUCLEOTIDE SEQUENCE [LARGE SCALE GENOMIC DNA]</scope>
    <source>
        <strain evidence="5 6">TBRC 6029</strain>
    </source>
</reference>
<dbReference type="PROSITE" id="PS50011">
    <property type="entry name" value="PROTEIN_KINASE_DOM"/>
    <property type="match status" value="1"/>
</dbReference>
<evidence type="ECO:0000256" key="3">
    <source>
        <dbReference type="SAM" id="Phobius"/>
    </source>
</evidence>
<keyword evidence="5" id="KW-0723">Serine/threonine-protein kinase</keyword>
<feature type="domain" description="Protein kinase" evidence="4">
    <location>
        <begin position="12"/>
        <end position="257"/>
    </location>
</feature>
<dbReference type="OrthoDB" id="9762169at2"/>
<accession>A0A558B679</accession>
<dbReference type="InterPro" id="IPR000719">
    <property type="entry name" value="Prot_kinase_dom"/>
</dbReference>
<dbReference type="GO" id="GO:0004674">
    <property type="term" value="F:protein serine/threonine kinase activity"/>
    <property type="evidence" value="ECO:0007669"/>
    <property type="project" value="UniProtKB-KW"/>
</dbReference>
<keyword evidence="3" id="KW-1133">Transmembrane helix</keyword>
<reference evidence="5 6" key="1">
    <citation type="submission" date="2019-07" db="EMBL/GenBank/DDBJ databases">
        <authorList>
            <person name="Duangmal K."/>
            <person name="Teo W.F.A."/>
        </authorList>
    </citation>
    <scope>NUCLEOTIDE SEQUENCE [LARGE SCALE GENOMIC DNA]</scope>
    <source>
        <strain evidence="5 6">TBRC 6029</strain>
    </source>
</reference>
<dbReference type="PANTHER" id="PTHR24346:SF30">
    <property type="entry name" value="MATERNAL EMBRYONIC LEUCINE ZIPPER KINASE"/>
    <property type="match status" value="1"/>
</dbReference>
<dbReference type="GO" id="GO:0035556">
    <property type="term" value="P:intracellular signal transduction"/>
    <property type="evidence" value="ECO:0007669"/>
    <property type="project" value="TreeGrafter"/>
</dbReference>
<dbReference type="SUPFAM" id="SSF56112">
    <property type="entry name" value="Protein kinase-like (PK-like)"/>
    <property type="match status" value="1"/>
</dbReference>
<feature type="transmembrane region" description="Helical" evidence="3">
    <location>
        <begin position="301"/>
        <end position="324"/>
    </location>
</feature>
<proteinExistence type="predicted"/>
<comment type="caution">
    <text evidence="5">The sequence shown here is derived from an EMBL/GenBank/DDBJ whole genome shotgun (WGS) entry which is preliminary data.</text>
</comment>
<dbReference type="AlphaFoldDB" id="A0A558B679"/>
<dbReference type="PANTHER" id="PTHR24346">
    <property type="entry name" value="MAP/MICROTUBULE AFFINITY-REGULATING KINASE"/>
    <property type="match status" value="1"/>
</dbReference>
<dbReference type="Gene3D" id="1.10.510.10">
    <property type="entry name" value="Transferase(Phosphotransferase) domain 1"/>
    <property type="match status" value="1"/>
</dbReference>
<keyword evidence="5" id="KW-0808">Transferase</keyword>
<dbReference type="Pfam" id="PF00069">
    <property type="entry name" value="Pkinase"/>
    <property type="match status" value="1"/>
</dbReference>
<keyword evidence="1" id="KW-0547">Nucleotide-binding</keyword>
<dbReference type="GO" id="GO:0005737">
    <property type="term" value="C:cytoplasm"/>
    <property type="evidence" value="ECO:0007669"/>
    <property type="project" value="TreeGrafter"/>
</dbReference>
<keyword evidence="2" id="KW-0067">ATP-binding</keyword>
<protein>
    <submittedName>
        <fullName evidence="5">Serine/threonine protein kinase</fullName>
    </submittedName>
</protein>
<organism evidence="5 6">
    <name type="scientific">Amycolatopsis rhizosphaerae</name>
    <dbReference type="NCBI Taxonomy" id="2053003"/>
    <lineage>
        <taxon>Bacteria</taxon>
        <taxon>Bacillati</taxon>
        <taxon>Actinomycetota</taxon>
        <taxon>Actinomycetes</taxon>
        <taxon>Pseudonocardiales</taxon>
        <taxon>Pseudonocardiaceae</taxon>
        <taxon>Amycolatopsis</taxon>
    </lineage>
</organism>
<dbReference type="GO" id="GO:0005524">
    <property type="term" value="F:ATP binding"/>
    <property type="evidence" value="ECO:0007669"/>
    <property type="project" value="UniProtKB-KW"/>
</dbReference>
<dbReference type="EMBL" id="VJWX01000378">
    <property type="protein sequence ID" value="TVT32021.1"/>
    <property type="molecule type" value="Genomic_DNA"/>
</dbReference>